<dbReference type="SUPFAM" id="SSF47473">
    <property type="entry name" value="EF-hand"/>
    <property type="match status" value="1"/>
</dbReference>
<gene>
    <name evidence="5" type="ORF">SCF082_LOCUS22100</name>
</gene>
<reference evidence="5 6" key="1">
    <citation type="submission" date="2024-02" db="EMBL/GenBank/DDBJ databases">
        <authorList>
            <person name="Chen Y."/>
            <person name="Shah S."/>
            <person name="Dougan E. K."/>
            <person name="Thang M."/>
            <person name="Chan C."/>
        </authorList>
    </citation>
    <scope>NUCLEOTIDE SEQUENCE [LARGE SCALE GENOMIC DNA]</scope>
</reference>
<keyword evidence="5" id="KW-0966">Cell projection</keyword>
<evidence type="ECO:0000256" key="3">
    <source>
        <dbReference type="SAM" id="MobiDB-lite"/>
    </source>
</evidence>
<evidence type="ECO:0000259" key="4">
    <source>
        <dbReference type="PROSITE" id="PS50222"/>
    </source>
</evidence>
<dbReference type="InterPro" id="IPR011992">
    <property type="entry name" value="EF-hand-dom_pair"/>
</dbReference>
<protein>
    <submittedName>
        <fullName evidence="5">Flagellar calcium-binding protein TB-44A (44 kDa calcimedin) (44 kDa calflagin)</fullName>
    </submittedName>
</protein>
<keyword evidence="6" id="KW-1185">Reference proteome</keyword>
<keyword evidence="5" id="KW-0282">Flagellum</keyword>
<dbReference type="InterPro" id="IPR054322">
    <property type="entry name" value="FCABP_EF-hand"/>
</dbReference>
<sequence>AQAEEVQAQAPEAKAAPQAAETAEAEAQAAPQADPQAAAAPEGKIDWAVLNAKLPYQKTEEQKKLRMQMFNEIDLNHSNKLSLGEVSAAMEKILEEAGQVMKVPDVIRMAFNVAKVAAQNAGMKGSEDP</sequence>
<comment type="similarity">
    <text evidence="1">Belongs to the calflagin family.</text>
</comment>
<evidence type="ECO:0000256" key="1">
    <source>
        <dbReference type="ARBA" id="ARBA00005727"/>
    </source>
</evidence>
<organism evidence="5 6">
    <name type="scientific">Durusdinium trenchii</name>
    <dbReference type="NCBI Taxonomy" id="1381693"/>
    <lineage>
        <taxon>Eukaryota</taxon>
        <taxon>Sar</taxon>
        <taxon>Alveolata</taxon>
        <taxon>Dinophyceae</taxon>
        <taxon>Suessiales</taxon>
        <taxon>Symbiodiniaceae</taxon>
        <taxon>Durusdinium</taxon>
    </lineage>
</organism>
<dbReference type="Gene3D" id="1.10.238.10">
    <property type="entry name" value="EF-hand"/>
    <property type="match status" value="1"/>
</dbReference>
<evidence type="ECO:0000313" key="6">
    <source>
        <dbReference type="Proteomes" id="UP001642464"/>
    </source>
</evidence>
<dbReference type="PROSITE" id="PS50222">
    <property type="entry name" value="EF_HAND_2"/>
    <property type="match status" value="1"/>
</dbReference>
<feature type="domain" description="EF-hand" evidence="4">
    <location>
        <begin position="61"/>
        <end position="96"/>
    </location>
</feature>
<dbReference type="EMBL" id="CAXAMM010015844">
    <property type="protein sequence ID" value="CAK9037333.1"/>
    <property type="molecule type" value="Genomic_DNA"/>
</dbReference>
<dbReference type="InterPro" id="IPR002048">
    <property type="entry name" value="EF_hand_dom"/>
</dbReference>
<dbReference type="Proteomes" id="UP001642464">
    <property type="component" value="Unassembled WGS sequence"/>
</dbReference>
<dbReference type="InterPro" id="IPR018247">
    <property type="entry name" value="EF_Hand_1_Ca_BS"/>
</dbReference>
<evidence type="ECO:0000256" key="2">
    <source>
        <dbReference type="ARBA" id="ARBA00022837"/>
    </source>
</evidence>
<evidence type="ECO:0000313" key="5">
    <source>
        <dbReference type="EMBL" id="CAK9037333.1"/>
    </source>
</evidence>
<dbReference type="Pfam" id="PF22592">
    <property type="entry name" value="FCaBP_EF-hand"/>
    <property type="match status" value="1"/>
</dbReference>
<dbReference type="PROSITE" id="PS00018">
    <property type="entry name" value="EF_HAND_1"/>
    <property type="match status" value="1"/>
</dbReference>
<feature type="non-terminal residue" evidence="5">
    <location>
        <position position="1"/>
    </location>
</feature>
<feature type="non-terminal residue" evidence="5">
    <location>
        <position position="129"/>
    </location>
</feature>
<proteinExistence type="inferred from homology"/>
<feature type="region of interest" description="Disordered" evidence="3">
    <location>
        <begin position="1"/>
        <end position="41"/>
    </location>
</feature>
<name>A0ABP0LDU0_9DINO</name>
<keyword evidence="2" id="KW-0106">Calcium</keyword>
<accession>A0ABP0LDU0</accession>
<keyword evidence="5" id="KW-0969">Cilium</keyword>
<comment type="caution">
    <text evidence="5">The sequence shown here is derived from an EMBL/GenBank/DDBJ whole genome shotgun (WGS) entry which is preliminary data.</text>
</comment>